<reference evidence="3 4" key="1">
    <citation type="submission" date="2024-06" db="EMBL/GenBank/DDBJ databases">
        <title>Sorghum-associated microbial communities from plants grown in Nebraska, USA.</title>
        <authorList>
            <person name="Schachtman D."/>
        </authorList>
    </citation>
    <scope>NUCLEOTIDE SEQUENCE [LARGE SCALE GENOMIC DNA]</scope>
    <source>
        <strain evidence="3 4">2857</strain>
    </source>
</reference>
<feature type="compositionally biased region" description="Pro residues" evidence="1">
    <location>
        <begin position="194"/>
        <end position="203"/>
    </location>
</feature>
<evidence type="ECO:0000256" key="1">
    <source>
        <dbReference type="SAM" id="MobiDB-lite"/>
    </source>
</evidence>
<feature type="region of interest" description="Disordered" evidence="1">
    <location>
        <begin position="332"/>
        <end position="366"/>
    </location>
</feature>
<keyword evidence="2" id="KW-0472">Membrane</keyword>
<feature type="transmembrane region" description="Helical" evidence="2">
    <location>
        <begin position="589"/>
        <end position="611"/>
    </location>
</feature>
<feature type="compositionally biased region" description="Polar residues" evidence="1">
    <location>
        <begin position="338"/>
        <end position="348"/>
    </location>
</feature>
<accession>A0ABV2QPE2</accession>
<feature type="transmembrane region" description="Helical" evidence="2">
    <location>
        <begin position="502"/>
        <end position="520"/>
    </location>
</feature>
<feature type="transmembrane region" description="Helical" evidence="2">
    <location>
        <begin position="623"/>
        <end position="641"/>
    </location>
</feature>
<evidence type="ECO:0000256" key="2">
    <source>
        <dbReference type="SAM" id="Phobius"/>
    </source>
</evidence>
<evidence type="ECO:0000313" key="4">
    <source>
        <dbReference type="Proteomes" id="UP001549257"/>
    </source>
</evidence>
<feature type="transmembrane region" description="Helical" evidence="2">
    <location>
        <begin position="431"/>
        <end position="453"/>
    </location>
</feature>
<name>A0ABV2QPE2_9MICO</name>
<feature type="transmembrane region" description="Helical" evidence="2">
    <location>
        <begin position="556"/>
        <end position="577"/>
    </location>
</feature>
<feature type="transmembrane region" description="Helical" evidence="2">
    <location>
        <begin position="653"/>
        <end position="674"/>
    </location>
</feature>
<dbReference type="EMBL" id="JBEPSJ010000002">
    <property type="protein sequence ID" value="MET4582388.1"/>
    <property type="molecule type" value="Genomic_DNA"/>
</dbReference>
<organism evidence="3 4">
    <name type="scientific">Conyzicola nivalis</name>
    <dbReference type="NCBI Taxonomy" id="1477021"/>
    <lineage>
        <taxon>Bacteria</taxon>
        <taxon>Bacillati</taxon>
        <taxon>Actinomycetota</taxon>
        <taxon>Actinomycetes</taxon>
        <taxon>Micrococcales</taxon>
        <taxon>Microbacteriaceae</taxon>
        <taxon>Conyzicola</taxon>
    </lineage>
</organism>
<dbReference type="Proteomes" id="UP001549257">
    <property type="component" value="Unassembled WGS sequence"/>
</dbReference>
<feature type="transmembrane region" description="Helical" evidence="2">
    <location>
        <begin position="465"/>
        <end position="490"/>
    </location>
</feature>
<feature type="transmembrane region" description="Helical" evidence="2">
    <location>
        <begin position="389"/>
        <end position="410"/>
    </location>
</feature>
<sequence>MRPAGKGIVVGRISARARTGSAALALTLVVVTLVSLGFGATAASAAPLPPEITSPTEGSYVTPAELVTVTGVGATPGYGVEVLVDGGFGCSTESLDDGAWSCATEAGLAEGAHTVVARQTVDEELTGTLVNYTIGVAPEPPVEEPVDPPVVIPAEPPVEAPAETPVEAPAPPPVVEPVETPVAVPDAPVVPPAPSAAPLPAPAATPASAPATAPAVTPPSTLTPITIRAPLVWILTVDGITGPVRPGQSVTLSSSGLPAGSVVTAELHSTPIALGSTTVAADGTFLLTATIPLTVEAGDHHFVVAVTEPGEAASVTETAVTIDAVDETVAASAGPATTDATQAATSRALTGGGSPAVDRDEPGAPNSLTTSLAPAWEVLSSPVAIGSSVIAGFAFLLLVAFPSELLGSVIQRRYRLVHRAGRIIPPGVGAWFSRRPVLSGVGLIAVATGLTGFSDPRFGADAASARLLIACFLAALIVSYGTYALLGWFLNRRWSLPTSLNLRPFTLLITVAGIVLSRVLDFSPGFLFGLMLGLTFPAATPHALRSHARLLRSCLIVTMAVTSWFAYSGLVAVTGGAPTDFGTALLQDTLAALSTEGLTGMLVAMLPFLYLDGREIWQHSKRSWAATYAAIVLVFFLVVAPKPDSWADLGDKYGAWALGLGAYAGVALAVYYALHRSELRAAARMAAAVELQDA</sequence>
<proteinExistence type="predicted"/>
<feature type="compositionally biased region" description="Low complexity" evidence="1">
    <location>
        <begin position="204"/>
        <end position="220"/>
    </location>
</feature>
<evidence type="ECO:0000313" key="3">
    <source>
        <dbReference type="EMBL" id="MET4582388.1"/>
    </source>
</evidence>
<keyword evidence="2" id="KW-0812">Transmembrane</keyword>
<keyword evidence="2" id="KW-1133">Transmembrane helix</keyword>
<feature type="transmembrane region" description="Helical" evidence="2">
    <location>
        <begin position="526"/>
        <end position="544"/>
    </location>
</feature>
<comment type="caution">
    <text evidence="3">The sequence shown here is derived from an EMBL/GenBank/DDBJ whole genome shotgun (WGS) entry which is preliminary data.</text>
</comment>
<keyword evidence="4" id="KW-1185">Reference proteome</keyword>
<protein>
    <submittedName>
        <fullName evidence="3">Uncharacterized protein</fullName>
    </submittedName>
</protein>
<gene>
    <name evidence="3" type="ORF">ABIE21_001898</name>
</gene>
<feature type="region of interest" description="Disordered" evidence="1">
    <location>
        <begin position="194"/>
        <end position="220"/>
    </location>
</feature>